<name>X0RH04_9ZZZZ</name>
<feature type="transmembrane region" description="Helical" evidence="1">
    <location>
        <begin position="47"/>
        <end position="65"/>
    </location>
</feature>
<keyword evidence="1" id="KW-0472">Membrane</keyword>
<feature type="transmembrane region" description="Helical" evidence="1">
    <location>
        <begin position="107"/>
        <end position="128"/>
    </location>
</feature>
<keyword evidence="1" id="KW-1133">Transmembrane helix</keyword>
<feature type="transmembrane region" description="Helical" evidence="1">
    <location>
        <begin position="140"/>
        <end position="159"/>
    </location>
</feature>
<sequence length="170" mass="19655">MQDEYKKKSEDEECDEVSYSVKLVYAAAIIVWIFLVVWLSLYRSHMLSVIILMFPLALFFIGIFNSDVVTEEVERSIFKTNYAGVGFLFLVPLLAWVSKDYTGDGEWFTTLLMVAIILILFSLIDVWVKKKWIRTYRHAISALQTMALFLIIYSLQEYYLTGVGSLGMLC</sequence>
<feature type="transmembrane region" description="Helical" evidence="1">
    <location>
        <begin position="21"/>
        <end position="41"/>
    </location>
</feature>
<feature type="transmembrane region" description="Helical" evidence="1">
    <location>
        <begin position="77"/>
        <end position="95"/>
    </location>
</feature>
<dbReference type="EMBL" id="BARS01007656">
    <property type="protein sequence ID" value="GAF68033.1"/>
    <property type="molecule type" value="Genomic_DNA"/>
</dbReference>
<proteinExistence type="predicted"/>
<protein>
    <submittedName>
        <fullName evidence="2">Uncharacterized protein</fullName>
    </submittedName>
</protein>
<organism evidence="2">
    <name type="scientific">marine sediment metagenome</name>
    <dbReference type="NCBI Taxonomy" id="412755"/>
    <lineage>
        <taxon>unclassified sequences</taxon>
        <taxon>metagenomes</taxon>
        <taxon>ecological metagenomes</taxon>
    </lineage>
</organism>
<comment type="caution">
    <text evidence="2">The sequence shown here is derived from an EMBL/GenBank/DDBJ whole genome shotgun (WGS) entry which is preliminary data.</text>
</comment>
<evidence type="ECO:0000313" key="2">
    <source>
        <dbReference type="EMBL" id="GAF68033.1"/>
    </source>
</evidence>
<accession>X0RH04</accession>
<keyword evidence="1" id="KW-0812">Transmembrane</keyword>
<dbReference type="AlphaFoldDB" id="X0RH04"/>
<gene>
    <name evidence="2" type="ORF">S01H1_14700</name>
</gene>
<reference evidence="2" key="1">
    <citation type="journal article" date="2014" name="Front. Microbiol.">
        <title>High frequency of phylogenetically diverse reductive dehalogenase-homologous genes in deep subseafloor sedimentary metagenomes.</title>
        <authorList>
            <person name="Kawai M."/>
            <person name="Futagami T."/>
            <person name="Toyoda A."/>
            <person name="Takaki Y."/>
            <person name="Nishi S."/>
            <person name="Hori S."/>
            <person name="Arai W."/>
            <person name="Tsubouchi T."/>
            <person name="Morono Y."/>
            <person name="Uchiyama I."/>
            <person name="Ito T."/>
            <person name="Fujiyama A."/>
            <person name="Inagaki F."/>
            <person name="Takami H."/>
        </authorList>
    </citation>
    <scope>NUCLEOTIDE SEQUENCE</scope>
    <source>
        <strain evidence="2">Expedition CK06-06</strain>
    </source>
</reference>
<evidence type="ECO:0000256" key="1">
    <source>
        <dbReference type="SAM" id="Phobius"/>
    </source>
</evidence>